<dbReference type="InterPro" id="IPR000515">
    <property type="entry name" value="MetI-like"/>
</dbReference>
<feature type="transmembrane region" description="Helical" evidence="7">
    <location>
        <begin position="93"/>
        <end position="112"/>
    </location>
</feature>
<proteinExistence type="inferred from homology"/>
<dbReference type="Gene3D" id="1.10.3720.10">
    <property type="entry name" value="MetI-like"/>
    <property type="match status" value="1"/>
</dbReference>
<comment type="subcellular location">
    <subcellularLocation>
        <location evidence="1 7">Cell membrane</location>
        <topology evidence="1 7">Multi-pass membrane protein</topology>
    </subcellularLocation>
</comment>
<dbReference type="InterPro" id="IPR035906">
    <property type="entry name" value="MetI-like_sf"/>
</dbReference>
<dbReference type="EMBL" id="JAQQKX010000023">
    <property type="protein sequence ID" value="MDC7685181.1"/>
    <property type="molecule type" value="Genomic_DNA"/>
</dbReference>
<name>A0ABT5HYL5_9CAUL</name>
<dbReference type="PROSITE" id="PS50928">
    <property type="entry name" value="ABC_TM1"/>
    <property type="match status" value="1"/>
</dbReference>
<feature type="domain" description="ABC transmembrane type-1" evidence="8">
    <location>
        <begin position="85"/>
        <end position="265"/>
    </location>
</feature>
<evidence type="ECO:0000256" key="7">
    <source>
        <dbReference type="RuleBase" id="RU363032"/>
    </source>
</evidence>
<keyword evidence="2 7" id="KW-0813">Transport</keyword>
<sequence>MDDGSVILKTRPVSEPVALLAPPAPERKAWKRQRLAAVLSPIILIVGWTLLSRSGWFPAEIVVPPEVLWKTFVTYWSNGQLPDHLTGSLGRLFGGYLIGAGIGIALGTLMGVSKQAEAYVLPGFHIMRQLPTVALIPAFIMIFGVGETVKLVLVAKATALPVALAAFQGVKGIPRTWLDVARIHRIPALTQFTHVIVPASLPVLVQGLRTALARSWMVLVAAELLVADSGIGQMMEWGRQTFRLDLVLIGVVITGLIGFTLDKGFRALERLLTRGSRRQEA</sequence>
<gene>
    <name evidence="9" type="ORF">PQU92_18010</name>
</gene>
<accession>A0ABT5HYL5</accession>
<evidence type="ECO:0000313" key="10">
    <source>
        <dbReference type="Proteomes" id="UP001214854"/>
    </source>
</evidence>
<keyword evidence="6 7" id="KW-0472">Membrane</keyword>
<evidence type="ECO:0000256" key="5">
    <source>
        <dbReference type="ARBA" id="ARBA00022989"/>
    </source>
</evidence>
<reference evidence="9 10" key="1">
    <citation type="submission" date="2023-01" db="EMBL/GenBank/DDBJ databases">
        <title>Novel species of the genus Asticcacaulis isolated from rivers.</title>
        <authorList>
            <person name="Lu H."/>
        </authorList>
    </citation>
    <scope>NUCLEOTIDE SEQUENCE [LARGE SCALE GENOMIC DNA]</scope>
    <source>
        <strain evidence="9 10">BYS171W</strain>
    </source>
</reference>
<evidence type="ECO:0000256" key="6">
    <source>
        <dbReference type="ARBA" id="ARBA00023136"/>
    </source>
</evidence>
<dbReference type="PANTHER" id="PTHR30151:SF38">
    <property type="entry name" value="ALIPHATIC SULFONATES TRANSPORT PERMEASE PROTEIN SSUC-RELATED"/>
    <property type="match status" value="1"/>
</dbReference>
<evidence type="ECO:0000313" key="9">
    <source>
        <dbReference type="EMBL" id="MDC7685181.1"/>
    </source>
</evidence>
<dbReference type="RefSeq" id="WP_272749686.1">
    <property type="nucleotide sequence ID" value="NZ_JAQQKX010000023.1"/>
</dbReference>
<dbReference type="SUPFAM" id="SSF161098">
    <property type="entry name" value="MetI-like"/>
    <property type="match status" value="1"/>
</dbReference>
<comment type="similarity">
    <text evidence="7">Belongs to the binding-protein-dependent transport system permease family.</text>
</comment>
<keyword evidence="3" id="KW-1003">Cell membrane</keyword>
<evidence type="ECO:0000256" key="2">
    <source>
        <dbReference type="ARBA" id="ARBA00022448"/>
    </source>
</evidence>
<dbReference type="Proteomes" id="UP001214854">
    <property type="component" value="Unassembled WGS sequence"/>
</dbReference>
<comment type="caution">
    <text evidence="9">The sequence shown here is derived from an EMBL/GenBank/DDBJ whole genome shotgun (WGS) entry which is preliminary data.</text>
</comment>
<dbReference type="PANTHER" id="PTHR30151">
    <property type="entry name" value="ALKANE SULFONATE ABC TRANSPORTER-RELATED, MEMBRANE SUBUNIT"/>
    <property type="match status" value="1"/>
</dbReference>
<keyword evidence="5 7" id="KW-1133">Transmembrane helix</keyword>
<protein>
    <submittedName>
        <fullName evidence="9">ABC transporter permease</fullName>
    </submittedName>
</protein>
<evidence type="ECO:0000256" key="3">
    <source>
        <dbReference type="ARBA" id="ARBA00022475"/>
    </source>
</evidence>
<feature type="transmembrane region" description="Helical" evidence="7">
    <location>
        <begin position="133"/>
        <end position="155"/>
    </location>
</feature>
<evidence type="ECO:0000256" key="1">
    <source>
        <dbReference type="ARBA" id="ARBA00004651"/>
    </source>
</evidence>
<evidence type="ECO:0000256" key="4">
    <source>
        <dbReference type="ARBA" id="ARBA00022692"/>
    </source>
</evidence>
<feature type="transmembrane region" description="Helical" evidence="7">
    <location>
        <begin position="35"/>
        <end position="51"/>
    </location>
</feature>
<dbReference type="CDD" id="cd06261">
    <property type="entry name" value="TM_PBP2"/>
    <property type="match status" value="1"/>
</dbReference>
<evidence type="ECO:0000259" key="8">
    <source>
        <dbReference type="PROSITE" id="PS50928"/>
    </source>
</evidence>
<keyword evidence="4 7" id="KW-0812">Transmembrane</keyword>
<organism evidence="9 10">
    <name type="scientific">Asticcacaulis aquaticus</name>
    <dbReference type="NCBI Taxonomy" id="2984212"/>
    <lineage>
        <taxon>Bacteria</taxon>
        <taxon>Pseudomonadati</taxon>
        <taxon>Pseudomonadota</taxon>
        <taxon>Alphaproteobacteria</taxon>
        <taxon>Caulobacterales</taxon>
        <taxon>Caulobacteraceae</taxon>
        <taxon>Asticcacaulis</taxon>
    </lineage>
</organism>
<feature type="transmembrane region" description="Helical" evidence="7">
    <location>
        <begin position="242"/>
        <end position="261"/>
    </location>
</feature>
<keyword evidence="10" id="KW-1185">Reference proteome</keyword>
<dbReference type="Pfam" id="PF00528">
    <property type="entry name" value="BPD_transp_1"/>
    <property type="match status" value="1"/>
</dbReference>